<name>A0A8J2JIT0_9HEXA</name>
<dbReference type="AlphaFoldDB" id="A0A8J2JIT0"/>
<dbReference type="Pfam" id="PF00650">
    <property type="entry name" value="CRAL_TRIO"/>
    <property type="match status" value="1"/>
</dbReference>
<reference evidence="3" key="1">
    <citation type="submission" date="2021-06" db="EMBL/GenBank/DDBJ databases">
        <authorList>
            <person name="Hodson N. C."/>
            <person name="Mongue J. A."/>
            <person name="Jaron S. K."/>
        </authorList>
    </citation>
    <scope>NUCLEOTIDE SEQUENCE</scope>
</reference>
<evidence type="ECO:0000259" key="2">
    <source>
        <dbReference type="Pfam" id="PF00650"/>
    </source>
</evidence>
<dbReference type="InterPro" id="IPR001251">
    <property type="entry name" value="CRAL-TRIO_dom"/>
</dbReference>
<protein>
    <recommendedName>
        <fullName evidence="2">CRAL-TRIO domain-containing protein</fullName>
    </recommendedName>
</protein>
<proteinExistence type="predicted"/>
<evidence type="ECO:0000313" key="4">
    <source>
        <dbReference type="Proteomes" id="UP000708208"/>
    </source>
</evidence>
<evidence type="ECO:0000256" key="1">
    <source>
        <dbReference type="SAM" id="SignalP"/>
    </source>
</evidence>
<dbReference type="OrthoDB" id="1434354at2759"/>
<keyword evidence="1" id="KW-0732">Signal</keyword>
<dbReference type="EMBL" id="CAJVCH010076510">
    <property type="protein sequence ID" value="CAG7721045.1"/>
    <property type="molecule type" value="Genomic_DNA"/>
</dbReference>
<gene>
    <name evidence="3" type="ORF">AFUS01_LOCUS10294</name>
</gene>
<feature type="signal peptide" evidence="1">
    <location>
        <begin position="1"/>
        <end position="19"/>
    </location>
</feature>
<sequence length="161" mass="18392">MYYIIYLVISLWGISTATASNLTDAEILAYDSPPIVQENFPYYLSGYDEDGAPIWVFELGKWDVRTFLEKDNETAFAMDVACDQMLLRFKESAINSQAKQFLYICDMDKYSLRQASHLRTVQFVLSKLSMDSQRQLLMGPRLAIGTSSAGSVGKQYRRVRL</sequence>
<evidence type="ECO:0000313" key="3">
    <source>
        <dbReference type="EMBL" id="CAG7721045.1"/>
    </source>
</evidence>
<organism evidence="3 4">
    <name type="scientific">Allacma fusca</name>
    <dbReference type="NCBI Taxonomy" id="39272"/>
    <lineage>
        <taxon>Eukaryota</taxon>
        <taxon>Metazoa</taxon>
        <taxon>Ecdysozoa</taxon>
        <taxon>Arthropoda</taxon>
        <taxon>Hexapoda</taxon>
        <taxon>Collembola</taxon>
        <taxon>Symphypleona</taxon>
        <taxon>Sminthuridae</taxon>
        <taxon>Allacma</taxon>
    </lineage>
</organism>
<keyword evidence="4" id="KW-1185">Reference proteome</keyword>
<comment type="caution">
    <text evidence="3">The sequence shown here is derived from an EMBL/GenBank/DDBJ whole genome shotgun (WGS) entry which is preliminary data.</text>
</comment>
<accession>A0A8J2JIT0</accession>
<feature type="domain" description="CRAL-TRIO" evidence="2">
    <location>
        <begin position="39"/>
        <end position="123"/>
    </location>
</feature>
<dbReference type="Proteomes" id="UP000708208">
    <property type="component" value="Unassembled WGS sequence"/>
</dbReference>
<feature type="chain" id="PRO_5035247673" description="CRAL-TRIO domain-containing protein" evidence="1">
    <location>
        <begin position="20"/>
        <end position="161"/>
    </location>
</feature>